<sequence>MSTHALQRLIAFDTLGGSQDRRRMLRDVTEKFMVCEDRYGRRNTSLFDLLLSRTASAMDRKSRRMIVALLAKAGMDEKEARNLIIGLNSPNRRFLRGTVTRPIGDLFLYFKEAADPGDLDPNIPLKEGHSLHLPEPMPDWLFQCQVTFFLKQLTPQIGEDRAQFLRKAFDKLRSDVVKAACDAGREEIILARRKIKEWTRVRPVDDDLLLELLGARAMTEFIFAGMEFFDVDAATMFRILNDRSFDCFAIACRARDVRRSVFAEALTRFNARDTDDLLEEPILHTYDQLPRETAERVMRFWQIRVKEEINKESLETAIAS</sequence>
<keyword evidence="2" id="KW-1185">Reference proteome</keyword>
<accession>E0TH80</accession>
<evidence type="ECO:0008006" key="3">
    <source>
        <dbReference type="Google" id="ProtNLM"/>
    </source>
</evidence>
<evidence type="ECO:0000313" key="2">
    <source>
        <dbReference type="Proteomes" id="UP000001302"/>
    </source>
</evidence>
<organism evidence="1 2">
    <name type="scientific">Parvularcula bermudensis (strain ATCC BAA-594 / HTCC2503 / KCTC 12087)</name>
    <dbReference type="NCBI Taxonomy" id="314260"/>
    <lineage>
        <taxon>Bacteria</taxon>
        <taxon>Pseudomonadati</taxon>
        <taxon>Pseudomonadota</taxon>
        <taxon>Alphaproteobacteria</taxon>
        <taxon>Parvularculales</taxon>
        <taxon>Parvularculaceae</taxon>
        <taxon>Parvularcula</taxon>
    </lineage>
</organism>
<evidence type="ECO:0000313" key="1">
    <source>
        <dbReference type="EMBL" id="ADM09664.1"/>
    </source>
</evidence>
<proteinExistence type="predicted"/>
<dbReference type="AlphaFoldDB" id="E0TH80"/>
<dbReference type="KEGG" id="pbr:PB2503_08044"/>
<reference evidence="2" key="1">
    <citation type="submission" date="2010-08" db="EMBL/GenBank/DDBJ databases">
        <title>Genome sequence of Parvularcula bermudensis HTCC2503.</title>
        <authorList>
            <person name="Kang D.-M."/>
            <person name="Oh H.-M."/>
            <person name="Cho J.-C."/>
        </authorList>
    </citation>
    <scope>NUCLEOTIDE SEQUENCE [LARGE SCALE GENOMIC DNA]</scope>
    <source>
        <strain evidence="2">ATCC BAA-594 / HTCC2503 / KCTC 12087</strain>
    </source>
</reference>
<reference evidence="1 2" key="2">
    <citation type="journal article" date="2011" name="J. Bacteriol.">
        <title>Complete genome sequence of strain HTCC2503T of Parvularcula bermudensis, the type species of the order "Parvularculales" in the class Alphaproteobacteria.</title>
        <authorList>
            <person name="Oh H.M."/>
            <person name="Kang I."/>
            <person name="Vergin K.L."/>
            <person name="Kang D."/>
            <person name="Rhee K.H."/>
            <person name="Giovannoni S.J."/>
            <person name="Cho J.C."/>
        </authorList>
    </citation>
    <scope>NUCLEOTIDE SEQUENCE [LARGE SCALE GENOMIC DNA]</scope>
    <source>
        <strain evidence="2">ATCC BAA-594 / HTCC2503 / KCTC 12087</strain>
    </source>
</reference>
<dbReference type="RefSeq" id="WP_013300638.1">
    <property type="nucleotide sequence ID" value="NC_014414.1"/>
</dbReference>
<gene>
    <name evidence="1" type="ordered locus">PB2503_08044</name>
</gene>
<dbReference type="EMBL" id="CP002156">
    <property type="protein sequence ID" value="ADM09664.1"/>
    <property type="molecule type" value="Genomic_DNA"/>
</dbReference>
<dbReference type="HOGENOM" id="CLU_868339_0_0_5"/>
<protein>
    <recommendedName>
        <fullName evidence="3">DUF2336 domain-containing protein</fullName>
    </recommendedName>
</protein>
<dbReference type="Proteomes" id="UP000001302">
    <property type="component" value="Chromosome"/>
</dbReference>
<dbReference type="OrthoDB" id="7888976at2"/>
<name>E0TH80_PARBH</name>